<keyword evidence="5" id="KW-1185">Reference proteome</keyword>
<reference evidence="4 5" key="1">
    <citation type="submission" date="2014-11" db="EMBL/GenBank/DDBJ databases">
        <authorList>
            <person name="Zhu J."/>
            <person name="Qi W."/>
            <person name="Song R."/>
        </authorList>
    </citation>
    <scope>NUCLEOTIDE SEQUENCE [LARGE SCALE GENOMIC DNA]</scope>
</reference>
<feature type="signal peptide" evidence="3">
    <location>
        <begin position="1"/>
        <end position="21"/>
    </location>
</feature>
<dbReference type="InParanoid" id="A0A0G4G6S4"/>
<keyword evidence="3" id="KW-0732">Signal</keyword>
<feature type="chain" id="PRO_5005189575" evidence="3">
    <location>
        <begin position="22"/>
        <end position="294"/>
    </location>
</feature>
<dbReference type="AlphaFoldDB" id="A0A0G4G6S4"/>
<evidence type="ECO:0000256" key="3">
    <source>
        <dbReference type="SAM" id="SignalP"/>
    </source>
</evidence>
<sequence length="294" mass="32693">MDRTCCATLCVLLLLSTHTYCHEAAGFVSPLRPSGRLSRQQHVTPSARRYEGRDLVSMSAQTTVKTTTEPQPLPADLVEFRRKLMKDPLFPLPRDDAMWVEFAVSNFGFVVGLIFFNPVFGLVFASLFNYLSKKEGELGEVFRVVGRFLVDCSNFVMSLNTRFSLVEKGSKAVSSGYTNIKKGQDDTESIDKIESSANTVITKIKDFDAKQDARGKLLELTFRAGDATNRFYDQLLDWNKEYDWSGKAMRKSQELLDKAKESLAEEPAKTPTAPTSPASKAAPPPAAARETIQA</sequence>
<evidence type="ECO:0000256" key="2">
    <source>
        <dbReference type="SAM" id="Phobius"/>
    </source>
</evidence>
<evidence type="ECO:0000313" key="4">
    <source>
        <dbReference type="EMBL" id="CEM24376.1"/>
    </source>
</evidence>
<keyword evidence="2" id="KW-0472">Membrane</keyword>
<feature type="region of interest" description="Disordered" evidence="1">
    <location>
        <begin position="256"/>
        <end position="294"/>
    </location>
</feature>
<protein>
    <submittedName>
        <fullName evidence="4">Uncharacterized protein</fullName>
    </submittedName>
</protein>
<accession>A0A0G4G6S4</accession>
<evidence type="ECO:0000313" key="5">
    <source>
        <dbReference type="Proteomes" id="UP000041254"/>
    </source>
</evidence>
<evidence type="ECO:0000256" key="1">
    <source>
        <dbReference type="SAM" id="MobiDB-lite"/>
    </source>
</evidence>
<keyword evidence="2" id="KW-0812">Transmembrane</keyword>
<name>A0A0G4G6S4_VITBC</name>
<organism evidence="4 5">
    <name type="scientific">Vitrella brassicaformis (strain CCMP3155)</name>
    <dbReference type="NCBI Taxonomy" id="1169540"/>
    <lineage>
        <taxon>Eukaryota</taxon>
        <taxon>Sar</taxon>
        <taxon>Alveolata</taxon>
        <taxon>Colpodellida</taxon>
        <taxon>Vitrellaceae</taxon>
        <taxon>Vitrella</taxon>
    </lineage>
</organism>
<dbReference type="Proteomes" id="UP000041254">
    <property type="component" value="Unassembled WGS sequence"/>
</dbReference>
<feature type="transmembrane region" description="Helical" evidence="2">
    <location>
        <begin position="107"/>
        <end position="128"/>
    </location>
</feature>
<feature type="compositionally biased region" description="Low complexity" evidence="1">
    <location>
        <begin position="269"/>
        <end position="281"/>
    </location>
</feature>
<gene>
    <name evidence="4" type="ORF">Vbra_3148</name>
</gene>
<dbReference type="VEuPathDB" id="CryptoDB:Vbra_3148"/>
<dbReference type="EMBL" id="CDMY01000581">
    <property type="protein sequence ID" value="CEM24376.1"/>
    <property type="molecule type" value="Genomic_DNA"/>
</dbReference>
<keyword evidence="2" id="KW-1133">Transmembrane helix</keyword>
<proteinExistence type="predicted"/>
<feature type="compositionally biased region" description="Basic and acidic residues" evidence="1">
    <location>
        <begin position="256"/>
        <end position="268"/>
    </location>
</feature>